<dbReference type="Pfam" id="PF05016">
    <property type="entry name" value="ParE_toxin"/>
    <property type="match status" value="1"/>
</dbReference>
<dbReference type="InterPro" id="IPR028344">
    <property type="entry name" value="ParE1/4"/>
</dbReference>
<evidence type="ECO:0000313" key="4">
    <source>
        <dbReference type="EMBL" id="GGG01631.1"/>
    </source>
</evidence>
<organism evidence="4 5">
    <name type="scientific">Marinicella pacifica</name>
    <dbReference type="NCBI Taxonomy" id="1171543"/>
    <lineage>
        <taxon>Bacteria</taxon>
        <taxon>Pseudomonadati</taxon>
        <taxon>Pseudomonadota</taxon>
        <taxon>Gammaproteobacteria</taxon>
        <taxon>Lysobacterales</taxon>
        <taxon>Marinicellaceae</taxon>
        <taxon>Marinicella</taxon>
    </lineage>
</organism>
<dbReference type="Gene3D" id="3.30.2310.20">
    <property type="entry name" value="RelE-like"/>
    <property type="match status" value="1"/>
</dbReference>
<keyword evidence="2" id="KW-1277">Toxin-antitoxin system</keyword>
<proteinExistence type="inferred from homology"/>
<comment type="similarity">
    <text evidence="1 3">Belongs to the RelE toxin family.</text>
</comment>
<dbReference type="InterPro" id="IPR035093">
    <property type="entry name" value="RelE/ParE_toxin_dom_sf"/>
</dbReference>
<keyword evidence="5" id="KW-1185">Reference proteome</keyword>
<evidence type="ECO:0000256" key="2">
    <source>
        <dbReference type="ARBA" id="ARBA00022649"/>
    </source>
</evidence>
<dbReference type="EMBL" id="BMEO01000014">
    <property type="protein sequence ID" value="GGG01631.1"/>
    <property type="molecule type" value="Genomic_DNA"/>
</dbReference>
<sequence length="97" mass="11350">MRTLYITQQAKAELAAIQSYSVHNYGQQQARKYLSSIRKSCQLIKANPRIGHHKVDFKEPTYAFPVENHVLYYSFDDKNIYLLAVLHQSMLPKNHLK</sequence>
<dbReference type="RefSeq" id="WP_188365961.1">
    <property type="nucleotide sequence ID" value="NZ_BAABJF010000020.1"/>
</dbReference>
<name>A0A917FU76_9GAMM</name>
<evidence type="ECO:0000256" key="3">
    <source>
        <dbReference type="PIRNR" id="PIRNR029218"/>
    </source>
</evidence>
<reference evidence="4" key="2">
    <citation type="submission" date="2020-09" db="EMBL/GenBank/DDBJ databases">
        <authorList>
            <person name="Sun Q."/>
            <person name="Zhou Y."/>
        </authorList>
    </citation>
    <scope>NUCLEOTIDE SEQUENCE</scope>
    <source>
        <strain evidence="4">CGMCC 1.12181</strain>
    </source>
</reference>
<evidence type="ECO:0000256" key="1">
    <source>
        <dbReference type="ARBA" id="ARBA00006226"/>
    </source>
</evidence>
<gene>
    <name evidence="4" type="ORF">GCM10011365_23570</name>
</gene>
<dbReference type="PIRSF" id="PIRSF029218">
    <property type="entry name" value="ParE"/>
    <property type="match status" value="1"/>
</dbReference>
<dbReference type="AlphaFoldDB" id="A0A917FU76"/>
<accession>A0A917FU76</accession>
<dbReference type="InterPro" id="IPR051803">
    <property type="entry name" value="TA_system_RelE-like_toxin"/>
</dbReference>
<dbReference type="InterPro" id="IPR007712">
    <property type="entry name" value="RelE/ParE_toxin"/>
</dbReference>
<reference evidence="4" key="1">
    <citation type="journal article" date="2014" name="Int. J. Syst. Evol. Microbiol.">
        <title>Complete genome sequence of Corynebacterium casei LMG S-19264T (=DSM 44701T), isolated from a smear-ripened cheese.</title>
        <authorList>
            <consortium name="US DOE Joint Genome Institute (JGI-PGF)"/>
            <person name="Walter F."/>
            <person name="Albersmeier A."/>
            <person name="Kalinowski J."/>
            <person name="Ruckert C."/>
        </authorList>
    </citation>
    <scope>NUCLEOTIDE SEQUENCE</scope>
    <source>
        <strain evidence="4">CGMCC 1.12181</strain>
    </source>
</reference>
<comment type="caution">
    <text evidence="4">The sequence shown here is derived from an EMBL/GenBank/DDBJ whole genome shotgun (WGS) entry which is preliminary data.</text>
</comment>
<dbReference type="Proteomes" id="UP000605253">
    <property type="component" value="Unassembled WGS sequence"/>
</dbReference>
<evidence type="ECO:0000313" key="5">
    <source>
        <dbReference type="Proteomes" id="UP000605253"/>
    </source>
</evidence>
<protein>
    <recommendedName>
        <fullName evidence="3">Toxin</fullName>
    </recommendedName>
</protein>
<dbReference type="PANTHER" id="PTHR33755:SF9">
    <property type="entry name" value="TOXIN PARE1"/>
    <property type="match status" value="1"/>
</dbReference>
<dbReference type="PANTHER" id="PTHR33755">
    <property type="entry name" value="TOXIN PARE1-RELATED"/>
    <property type="match status" value="1"/>
</dbReference>